<dbReference type="Proteomes" id="UP001595711">
    <property type="component" value="Unassembled WGS sequence"/>
</dbReference>
<name>A0ABV7VAR5_9PROT</name>
<keyword evidence="8" id="KW-0282">Flagellum</keyword>
<dbReference type="PROSITE" id="PS51257">
    <property type="entry name" value="PROKAR_LIPOPROTEIN"/>
    <property type="match status" value="1"/>
</dbReference>
<accession>A0ABV7VAR5</accession>
<keyword evidence="9" id="KW-1185">Reference proteome</keyword>
<proteinExistence type="inferred from homology"/>
<sequence length="250" mass="27272">MTRHSIPLRLATLTGLALMLGACNLSRLADLGQPPQMTKLDNPTEERGYRPVSMPMPAAEVAPRQANSLWRPGARQFFKDQRAARVGDILTVNINIQDKANVQNNTTTSRDNSESAGLTNFLGLETGAISRIFNGATPSTLVDGSAASQVQGKGQINRQEQITVNVAGLVTQVLPNGNLVIQGRQEIRVNNEIRELLVQGIVRPEDISSTNTINHTQMAEARISYGGRGQLTDVQQARWGQQVYDAIFPF</sequence>
<evidence type="ECO:0000256" key="2">
    <source>
        <dbReference type="ARBA" id="ARBA00006929"/>
    </source>
</evidence>
<dbReference type="PRINTS" id="PR01008">
    <property type="entry name" value="FLGLRINGFLGH"/>
</dbReference>
<comment type="function">
    <text evidence="1 7">Assembles around the rod to form the L-ring and probably protects the motor/basal body from shearing forces during rotation.</text>
</comment>
<evidence type="ECO:0000256" key="7">
    <source>
        <dbReference type="HAMAP-Rule" id="MF_00415"/>
    </source>
</evidence>
<organism evidence="8 9">
    <name type="scientific">Ferrovibrio xuzhouensis</name>
    <dbReference type="NCBI Taxonomy" id="1576914"/>
    <lineage>
        <taxon>Bacteria</taxon>
        <taxon>Pseudomonadati</taxon>
        <taxon>Pseudomonadota</taxon>
        <taxon>Alphaproteobacteria</taxon>
        <taxon>Rhodospirillales</taxon>
        <taxon>Rhodospirillaceae</taxon>
        <taxon>Ferrovibrio</taxon>
    </lineage>
</organism>
<evidence type="ECO:0000256" key="3">
    <source>
        <dbReference type="ARBA" id="ARBA00022729"/>
    </source>
</evidence>
<protein>
    <recommendedName>
        <fullName evidence="7">Flagellar L-ring protein</fullName>
    </recommendedName>
    <alternativeName>
        <fullName evidence="7">Basal body L-ring protein</fullName>
    </alternativeName>
</protein>
<dbReference type="PANTHER" id="PTHR34933:SF1">
    <property type="entry name" value="FLAGELLAR L-RING PROTEIN"/>
    <property type="match status" value="1"/>
</dbReference>
<keyword evidence="6 7" id="KW-0998">Cell outer membrane</keyword>
<evidence type="ECO:0000256" key="1">
    <source>
        <dbReference type="ARBA" id="ARBA00002591"/>
    </source>
</evidence>
<dbReference type="InterPro" id="IPR000527">
    <property type="entry name" value="Flag_Lring"/>
</dbReference>
<dbReference type="EMBL" id="JBHRYJ010000001">
    <property type="protein sequence ID" value="MFC3673947.1"/>
    <property type="molecule type" value="Genomic_DNA"/>
</dbReference>
<keyword evidence="5 7" id="KW-0975">Bacterial flagellum</keyword>
<keyword evidence="3 7" id="KW-0732">Signal</keyword>
<comment type="subcellular location">
    <subcellularLocation>
        <location evidence="7">Cell outer membrane</location>
        <topology evidence="7">Lipid-anchor</topology>
    </subcellularLocation>
    <subcellularLocation>
        <location evidence="7">Bacterial flagellum basal body</location>
    </subcellularLocation>
</comment>
<evidence type="ECO:0000256" key="4">
    <source>
        <dbReference type="ARBA" id="ARBA00023136"/>
    </source>
</evidence>
<dbReference type="RefSeq" id="WP_379719987.1">
    <property type="nucleotide sequence ID" value="NZ_JBHRYJ010000001.1"/>
</dbReference>
<dbReference type="HAMAP" id="MF_00415">
    <property type="entry name" value="FlgH"/>
    <property type="match status" value="1"/>
</dbReference>
<comment type="caution">
    <text evidence="8">The sequence shown here is derived from an EMBL/GenBank/DDBJ whole genome shotgun (WGS) entry which is preliminary data.</text>
</comment>
<dbReference type="NCBIfam" id="NF001305">
    <property type="entry name" value="PRK00249.1-5"/>
    <property type="match status" value="1"/>
</dbReference>
<gene>
    <name evidence="7 8" type="primary">flgH</name>
    <name evidence="8" type="ORF">ACFOOQ_00220</name>
</gene>
<comment type="subunit">
    <text evidence="7">The basal body constitutes a major portion of the flagellar organelle and consists of four rings (L,P,S, and M) mounted on a central rod.</text>
</comment>
<keyword evidence="8" id="KW-0966">Cell projection</keyword>
<reference evidence="9" key="1">
    <citation type="journal article" date="2019" name="Int. J. Syst. Evol. Microbiol.">
        <title>The Global Catalogue of Microorganisms (GCM) 10K type strain sequencing project: providing services to taxonomists for standard genome sequencing and annotation.</title>
        <authorList>
            <consortium name="The Broad Institute Genomics Platform"/>
            <consortium name="The Broad Institute Genome Sequencing Center for Infectious Disease"/>
            <person name="Wu L."/>
            <person name="Ma J."/>
        </authorList>
    </citation>
    <scope>NUCLEOTIDE SEQUENCE [LARGE SCALE GENOMIC DNA]</scope>
    <source>
        <strain evidence="9">KCTC 42182</strain>
    </source>
</reference>
<evidence type="ECO:0000313" key="8">
    <source>
        <dbReference type="EMBL" id="MFC3673947.1"/>
    </source>
</evidence>
<dbReference type="PANTHER" id="PTHR34933">
    <property type="entry name" value="FLAGELLAR L-RING PROTEIN"/>
    <property type="match status" value="1"/>
</dbReference>
<evidence type="ECO:0000256" key="6">
    <source>
        <dbReference type="ARBA" id="ARBA00023237"/>
    </source>
</evidence>
<keyword evidence="4 7" id="KW-0472">Membrane</keyword>
<keyword evidence="7" id="KW-0449">Lipoprotein</keyword>
<dbReference type="Pfam" id="PF02107">
    <property type="entry name" value="FlgH"/>
    <property type="match status" value="1"/>
</dbReference>
<comment type="similarity">
    <text evidence="2 7">Belongs to the FlgH family.</text>
</comment>
<keyword evidence="8" id="KW-0969">Cilium</keyword>
<evidence type="ECO:0000256" key="5">
    <source>
        <dbReference type="ARBA" id="ARBA00023143"/>
    </source>
</evidence>
<evidence type="ECO:0000313" key="9">
    <source>
        <dbReference type="Proteomes" id="UP001595711"/>
    </source>
</evidence>